<evidence type="ECO:0000313" key="2">
    <source>
        <dbReference type="Proteomes" id="UP000608579"/>
    </source>
</evidence>
<dbReference type="Pfam" id="PF02598">
    <property type="entry name" value="Methyltrn_RNA_3"/>
    <property type="match status" value="1"/>
</dbReference>
<sequence>MFFSPRRLGRFDVLLPMSLFSEVPSLREKTLKVGYLARVLATFRVSHVVFYADDPDSPDLRNVSFLREVLEYLCTAPYLRRRLYPIKPMLRYVGLLPPLNIPTHPESGVVDEEHYREGLVVAGGDASVIEAGLGRPLRVGRRYAGGRRVILKVRRRGGRVYFRV</sequence>
<dbReference type="InterPro" id="IPR029028">
    <property type="entry name" value="Alpha/beta_knot_MTases"/>
</dbReference>
<dbReference type="AlphaFoldDB" id="A0A833EBR5"/>
<reference evidence="1" key="1">
    <citation type="journal article" date="2020" name="ISME J.">
        <title>Gammaproteobacteria mediating utilization of methyl-, sulfur- and petroleum organic compounds in deep ocean hydrothermal plumes.</title>
        <authorList>
            <person name="Zhou Z."/>
            <person name="Liu Y."/>
            <person name="Pan J."/>
            <person name="Cron B.R."/>
            <person name="Toner B.M."/>
            <person name="Anantharaman K."/>
            <person name="Breier J.A."/>
            <person name="Dick G.J."/>
            <person name="Li M."/>
        </authorList>
    </citation>
    <scope>NUCLEOTIDE SEQUENCE</scope>
    <source>
        <strain evidence="1">SZUA-1515</strain>
    </source>
</reference>
<feature type="non-terminal residue" evidence="1">
    <location>
        <position position="164"/>
    </location>
</feature>
<accession>A0A833EBR5</accession>
<evidence type="ECO:0000313" key="1">
    <source>
        <dbReference type="EMBL" id="HIQ29554.1"/>
    </source>
</evidence>
<dbReference type="EMBL" id="DQVM01000063">
    <property type="protein sequence ID" value="HIQ29554.1"/>
    <property type="molecule type" value="Genomic_DNA"/>
</dbReference>
<name>A0A833EBR5_CALS0</name>
<organism evidence="1 2">
    <name type="scientific">Caldiarchaeum subterraneum</name>
    <dbReference type="NCBI Taxonomy" id="311458"/>
    <lineage>
        <taxon>Archaea</taxon>
        <taxon>Nitrososphaerota</taxon>
        <taxon>Candidatus Caldarchaeales</taxon>
        <taxon>Candidatus Caldarchaeaceae</taxon>
        <taxon>Candidatus Caldarchaeum</taxon>
    </lineage>
</organism>
<dbReference type="InterPro" id="IPR029026">
    <property type="entry name" value="tRNA_m1G_MTases_N"/>
</dbReference>
<dbReference type="PANTHER" id="PTHR12150">
    <property type="entry name" value="CLASS IV SAM-BINDING METHYLTRANSFERASE-RELATED"/>
    <property type="match status" value="1"/>
</dbReference>
<dbReference type="SUPFAM" id="SSF75217">
    <property type="entry name" value="alpha/beta knot"/>
    <property type="match status" value="1"/>
</dbReference>
<dbReference type="Gene3D" id="3.40.1280.10">
    <property type="match status" value="1"/>
</dbReference>
<comment type="caution">
    <text evidence="1">The sequence shown here is derived from an EMBL/GenBank/DDBJ whole genome shotgun (WGS) entry which is preliminary data.</text>
</comment>
<proteinExistence type="predicted"/>
<dbReference type="Proteomes" id="UP000608579">
    <property type="component" value="Unassembled WGS sequence"/>
</dbReference>
<dbReference type="InterPro" id="IPR003750">
    <property type="entry name" value="Put_MeTrfase-C9orf114-like"/>
</dbReference>
<dbReference type="PANTHER" id="PTHR12150:SF13">
    <property type="entry name" value="METHYLTRANSFERASE C9ORF114-RELATED"/>
    <property type="match status" value="1"/>
</dbReference>
<gene>
    <name evidence="1" type="ORF">EYH45_03220</name>
</gene>
<protein>
    <submittedName>
        <fullName evidence="1">Uncharacterized protein</fullName>
    </submittedName>
</protein>